<dbReference type="Proteomes" id="UP000467841">
    <property type="component" value="Unassembled WGS sequence"/>
</dbReference>
<keyword evidence="15" id="KW-0804">Transcription</keyword>
<dbReference type="Gene3D" id="3.30.420.10">
    <property type="entry name" value="Ribonuclease H-like superfamily/Ribonuclease H"/>
    <property type="match status" value="1"/>
</dbReference>
<dbReference type="InterPro" id="IPR039637">
    <property type="entry name" value="CNOT7/CNOT8/Pop2"/>
</dbReference>
<comment type="function">
    <text evidence="17">Ubiquitous transcription factor required for a diverse set of processes. It is a component of the CCR4 complex involved in the control of gene expression.</text>
</comment>
<dbReference type="EC" id="3.1.13.4" evidence="7"/>
<evidence type="ECO:0000256" key="3">
    <source>
        <dbReference type="ARBA" id="ARBA00004123"/>
    </source>
</evidence>
<keyword evidence="16" id="KW-0539">Nucleus</keyword>
<comment type="subcellular location">
    <subcellularLocation>
        <location evidence="4">Cytoplasm</location>
    </subcellularLocation>
    <subcellularLocation>
        <location evidence="3">Nucleus</location>
    </subcellularLocation>
</comment>
<comment type="subunit">
    <text evidence="6">Component of the CCR4-NOT complex, at least composed of CRR4 and CAF1 proteins.</text>
</comment>
<evidence type="ECO:0000256" key="15">
    <source>
        <dbReference type="ARBA" id="ARBA00023163"/>
    </source>
</evidence>
<dbReference type="Pfam" id="PF04857">
    <property type="entry name" value="CAF1"/>
    <property type="match status" value="2"/>
</dbReference>
<dbReference type="AlphaFoldDB" id="A0A6D2ICE8"/>
<evidence type="ECO:0000256" key="2">
    <source>
        <dbReference type="ARBA" id="ARBA00001968"/>
    </source>
</evidence>
<comment type="caution">
    <text evidence="18">The sequence shown here is derived from an EMBL/GenBank/DDBJ whole genome shotgun (WGS) entry which is preliminary data.</text>
</comment>
<keyword evidence="19" id="KW-1185">Reference proteome</keyword>
<evidence type="ECO:0000256" key="4">
    <source>
        <dbReference type="ARBA" id="ARBA00004496"/>
    </source>
</evidence>
<dbReference type="GO" id="GO:0003723">
    <property type="term" value="F:RNA binding"/>
    <property type="evidence" value="ECO:0007669"/>
    <property type="project" value="UniProtKB-KW"/>
</dbReference>
<reference evidence="18" key="1">
    <citation type="submission" date="2020-01" db="EMBL/GenBank/DDBJ databases">
        <authorList>
            <person name="Mishra B."/>
        </authorList>
    </citation>
    <scope>NUCLEOTIDE SEQUENCE [LARGE SCALE GENOMIC DNA]</scope>
</reference>
<gene>
    <name evidence="18" type="ORF">MERR_LOCUS13659</name>
</gene>
<dbReference type="SUPFAM" id="SSF53098">
    <property type="entry name" value="Ribonuclease H-like"/>
    <property type="match status" value="1"/>
</dbReference>
<evidence type="ECO:0000256" key="5">
    <source>
        <dbReference type="ARBA" id="ARBA00008372"/>
    </source>
</evidence>
<dbReference type="EMBL" id="CACVBM020001051">
    <property type="protein sequence ID" value="CAA7026424.1"/>
    <property type="molecule type" value="Genomic_DNA"/>
</dbReference>
<sequence length="374" mass="42171">MNENRHRRSEPKTTKVWRKNVDQAMVGFIECLKNFPLIAFDTEYPGAILRTFIDSSDDERYGAMKHNVETTKLIQCAFTLFNAKGEIGGTWEINFSNFGDPSDKRNEISIEFLRRHGLDLKKIRNEGVDMFGYSFFPKLLTAFASQKHVEFVTFQGAYDFAYILCILNNGKLPETRGEFVSEVMRVFGEVYDLKVMAGFCEGLGEHLGLSKLAQVLDIARVGRAHHAGSDSLMTALVFIKLKQLYEDSRYAKGMLYGIGKRNLVTVPARSSYSSVSLPLMSHQDLAAAAAAAAASYPLFHNGYVPNYDLPPIYYLDPSGVPYFPWMFYNGVYLNQLPSSTFAYQQPQTQYAAAADYLAPLLPSYYNNSSCYVQD</sequence>
<keyword evidence="14" id="KW-0805">Transcription regulation</keyword>
<comment type="similarity">
    <text evidence="5">Belongs to the CAF1 family.</text>
</comment>
<evidence type="ECO:0000256" key="11">
    <source>
        <dbReference type="ARBA" id="ARBA00022801"/>
    </source>
</evidence>
<dbReference type="InterPro" id="IPR006941">
    <property type="entry name" value="RNase_CAF1"/>
</dbReference>
<dbReference type="GO" id="GO:0030014">
    <property type="term" value="C:CCR4-NOT complex"/>
    <property type="evidence" value="ECO:0007669"/>
    <property type="project" value="InterPro"/>
</dbReference>
<keyword evidence="8" id="KW-0963">Cytoplasm</keyword>
<dbReference type="PANTHER" id="PTHR10797">
    <property type="entry name" value="CCR4-NOT TRANSCRIPTION COMPLEX SUBUNIT"/>
    <property type="match status" value="1"/>
</dbReference>
<dbReference type="GO" id="GO:0046872">
    <property type="term" value="F:metal ion binding"/>
    <property type="evidence" value="ECO:0007669"/>
    <property type="project" value="UniProtKB-KW"/>
</dbReference>
<evidence type="ECO:0000313" key="18">
    <source>
        <dbReference type="EMBL" id="CAA7026424.1"/>
    </source>
</evidence>
<evidence type="ECO:0000256" key="8">
    <source>
        <dbReference type="ARBA" id="ARBA00022490"/>
    </source>
</evidence>
<accession>A0A6D2ICE8</accession>
<evidence type="ECO:0000256" key="12">
    <source>
        <dbReference type="ARBA" id="ARBA00022839"/>
    </source>
</evidence>
<keyword evidence="9" id="KW-0540">Nuclease</keyword>
<evidence type="ECO:0000256" key="17">
    <source>
        <dbReference type="ARBA" id="ARBA00025148"/>
    </source>
</evidence>
<evidence type="ECO:0000256" key="9">
    <source>
        <dbReference type="ARBA" id="ARBA00022722"/>
    </source>
</evidence>
<comment type="cofactor">
    <cofactor evidence="2">
        <name>a divalent metal cation</name>
        <dbReference type="ChEBI" id="CHEBI:60240"/>
    </cofactor>
</comment>
<evidence type="ECO:0000256" key="7">
    <source>
        <dbReference type="ARBA" id="ARBA00012161"/>
    </source>
</evidence>
<evidence type="ECO:0000256" key="13">
    <source>
        <dbReference type="ARBA" id="ARBA00022884"/>
    </source>
</evidence>
<comment type="catalytic activity">
    <reaction evidence="1">
        <text>Exonucleolytic cleavage of poly(A) to 5'-AMP.</text>
        <dbReference type="EC" id="3.1.13.4"/>
    </reaction>
</comment>
<evidence type="ECO:0000256" key="14">
    <source>
        <dbReference type="ARBA" id="ARBA00023015"/>
    </source>
</evidence>
<dbReference type="GO" id="GO:0005634">
    <property type="term" value="C:nucleus"/>
    <property type="evidence" value="ECO:0007669"/>
    <property type="project" value="UniProtKB-SubCell"/>
</dbReference>
<evidence type="ECO:0000256" key="10">
    <source>
        <dbReference type="ARBA" id="ARBA00022723"/>
    </source>
</evidence>
<dbReference type="FunFam" id="3.30.420.10:FF:000223">
    <property type="entry name" value="Probable CCR4-associated factor 1 homolog 5"/>
    <property type="match status" value="1"/>
</dbReference>
<dbReference type="InterPro" id="IPR036397">
    <property type="entry name" value="RNaseH_sf"/>
</dbReference>
<proteinExistence type="inferred from homology"/>
<evidence type="ECO:0000256" key="1">
    <source>
        <dbReference type="ARBA" id="ARBA00001663"/>
    </source>
</evidence>
<evidence type="ECO:0000256" key="6">
    <source>
        <dbReference type="ARBA" id="ARBA00011757"/>
    </source>
</evidence>
<dbReference type="GO" id="GO:0004535">
    <property type="term" value="F:poly(A)-specific ribonuclease activity"/>
    <property type="evidence" value="ECO:0007669"/>
    <property type="project" value="UniProtKB-EC"/>
</dbReference>
<keyword evidence="12" id="KW-0269">Exonuclease</keyword>
<keyword evidence="13" id="KW-0694">RNA-binding</keyword>
<organism evidence="18 19">
    <name type="scientific">Microthlaspi erraticum</name>
    <dbReference type="NCBI Taxonomy" id="1685480"/>
    <lineage>
        <taxon>Eukaryota</taxon>
        <taxon>Viridiplantae</taxon>
        <taxon>Streptophyta</taxon>
        <taxon>Embryophyta</taxon>
        <taxon>Tracheophyta</taxon>
        <taxon>Spermatophyta</taxon>
        <taxon>Magnoliopsida</taxon>
        <taxon>eudicotyledons</taxon>
        <taxon>Gunneridae</taxon>
        <taxon>Pentapetalae</taxon>
        <taxon>rosids</taxon>
        <taxon>malvids</taxon>
        <taxon>Brassicales</taxon>
        <taxon>Brassicaceae</taxon>
        <taxon>Coluteocarpeae</taxon>
        <taxon>Microthlaspi</taxon>
    </lineage>
</organism>
<name>A0A6D2ICE8_9BRAS</name>
<keyword evidence="10" id="KW-0479">Metal-binding</keyword>
<keyword evidence="11" id="KW-0378">Hydrolase</keyword>
<evidence type="ECO:0000313" key="19">
    <source>
        <dbReference type="Proteomes" id="UP000467841"/>
    </source>
</evidence>
<dbReference type="GO" id="GO:0005737">
    <property type="term" value="C:cytoplasm"/>
    <property type="evidence" value="ECO:0007669"/>
    <property type="project" value="UniProtKB-SubCell"/>
</dbReference>
<dbReference type="OrthoDB" id="696953at2759"/>
<evidence type="ECO:0000256" key="16">
    <source>
        <dbReference type="ARBA" id="ARBA00023242"/>
    </source>
</evidence>
<dbReference type="InterPro" id="IPR012337">
    <property type="entry name" value="RNaseH-like_sf"/>
</dbReference>
<protein>
    <recommendedName>
        <fullName evidence="7">poly(A)-specific ribonuclease</fullName>
        <ecNumber evidence="7">3.1.13.4</ecNumber>
    </recommendedName>
</protein>